<organism evidence="2 3">
    <name type="scientific">Kitasatospora kazusensis</name>
    <dbReference type="NCBI Taxonomy" id="407974"/>
    <lineage>
        <taxon>Bacteria</taxon>
        <taxon>Bacillati</taxon>
        <taxon>Actinomycetota</taxon>
        <taxon>Actinomycetes</taxon>
        <taxon>Kitasatosporales</taxon>
        <taxon>Streptomycetaceae</taxon>
        <taxon>Kitasatospora</taxon>
    </lineage>
</organism>
<evidence type="ECO:0000313" key="3">
    <source>
        <dbReference type="Proteomes" id="UP001422759"/>
    </source>
</evidence>
<evidence type="ECO:0000313" key="2">
    <source>
        <dbReference type="EMBL" id="GAA2147305.1"/>
    </source>
</evidence>
<protein>
    <recommendedName>
        <fullName evidence="4">Peptidase inhibitor family I36</fullName>
    </recommendedName>
</protein>
<name>A0ABN2ZTL9_9ACTN</name>
<feature type="chain" id="PRO_5045350836" description="Peptidase inhibitor family I36" evidence="1">
    <location>
        <begin position="25"/>
        <end position="142"/>
    </location>
</feature>
<dbReference type="RefSeq" id="WP_344466536.1">
    <property type="nucleotide sequence ID" value="NZ_BAAANT010000021.1"/>
</dbReference>
<gene>
    <name evidence="2" type="ORF">GCM10009760_38040</name>
</gene>
<dbReference type="Proteomes" id="UP001422759">
    <property type="component" value="Unassembled WGS sequence"/>
</dbReference>
<dbReference type="EMBL" id="BAAANT010000021">
    <property type="protein sequence ID" value="GAA2147305.1"/>
    <property type="molecule type" value="Genomic_DNA"/>
</dbReference>
<proteinExistence type="predicted"/>
<evidence type="ECO:0000256" key="1">
    <source>
        <dbReference type="SAM" id="SignalP"/>
    </source>
</evidence>
<feature type="signal peptide" evidence="1">
    <location>
        <begin position="1"/>
        <end position="24"/>
    </location>
</feature>
<evidence type="ECO:0008006" key="4">
    <source>
        <dbReference type="Google" id="ProtNLM"/>
    </source>
</evidence>
<keyword evidence="3" id="KW-1185">Reference proteome</keyword>
<comment type="caution">
    <text evidence="2">The sequence shown here is derived from an EMBL/GenBank/DDBJ whole genome shotgun (WGS) entry which is preliminary data.</text>
</comment>
<sequence length="142" mass="15085">MSILTRVRASLVALGVAASSLTIATVGATAAHAATMAPAYNNCGESGVYYCQEVDSSIGSIRLATALGSDHHEYAQAEGFTSAASHAVYMDQSSDNGRTWTGWINPLYNQDGGWTDPIYDGPPYVTRACLTDQGQYICTAWH</sequence>
<reference evidence="2 3" key="1">
    <citation type="journal article" date="2019" name="Int. J. Syst. Evol. Microbiol.">
        <title>The Global Catalogue of Microorganisms (GCM) 10K type strain sequencing project: providing services to taxonomists for standard genome sequencing and annotation.</title>
        <authorList>
            <consortium name="The Broad Institute Genomics Platform"/>
            <consortium name="The Broad Institute Genome Sequencing Center for Infectious Disease"/>
            <person name="Wu L."/>
            <person name="Ma J."/>
        </authorList>
    </citation>
    <scope>NUCLEOTIDE SEQUENCE [LARGE SCALE GENOMIC DNA]</scope>
    <source>
        <strain evidence="2 3">JCM 14560</strain>
    </source>
</reference>
<accession>A0ABN2ZTL9</accession>
<keyword evidence="1" id="KW-0732">Signal</keyword>